<feature type="transmembrane region" description="Helical" evidence="2">
    <location>
        <begin position="96"/>
        <end position="116"/>
    </location>
</feature>
<dbReference type="AlphaFoldDB" id="A0A5C2SNE8"/>
<accession>A0A5C2SNE8</accession>
<protein>
    <recommendedName>
        <fullName evidence="5">Copper transporter</fullName>
    </recommendedName>
</protein>
<keyword evidence="2" id="KW-0812">Transmembrane</keyword>
<evidence type="ECO:0000313" key="3">
    <source>
        <dbReference type="EMBL" id="RPD64629.1"/>
    </source>
</evidence>
<dbReference type="EMBL" id="ML122253">
    <property type="protein sequence ID" value="RPD64629.1"/>
    <property type="molecule type" value="Genomic_DNA"/>
</dbReference>
<evidence type="ECO:0000313" key="4">
    <source>
        <dbReference type="Proteomes" id="UP000313359"/>
    </source>
</evidence>
<dbReference type="Proteomes" id="UP000313359">
    <property type="component" value="Unassembled WGS sequence"/>
</dbReference>
<feature type="transmembrane region" description="Helical" evidence="2">
    <location>
        <begin position="28"/>
        <end position="49"/>
    </location>
</feature>
<keyword evidence="4" id="KW-1185">Reference proteome</keyword>
<gene>
    <name evidence="3" type="ORF">L227DRAFT_571097</name>
</gene>
<feature type="region of interest" description="Disordered" evidence="1">
    <location>
        <begin position="125"/>
        <end position="167"/>
    </location>
</feature>
<name>A0A5C2SNE8_9APHY</name>
<dbReference type="OrthoDB" id="73901at2759"/>
<organism evidence="3 4">
    <name type="scientific">Lentinus tigrinus ALCF2SS1-6</name>
    <dbReference type="NCBI Taxonomy" id="1328759"/>
    <lineage>
        <taxon>Eukaryota</taxon>
        <taxon>Fungi</taxon>
        <taxon>Dikarya</taxon>
        <taxon>Basidiomycota</taxon>
        <taxon>Agaricomycotina</taxon>
        <taxon>Agaricomycetes</taxon>
        <taxon>Polyporales</taxon>
        <taxon>Polyporaceae</taxon>
        <taxon>Lentinus</taxon>
    </lineage>
</organism>
<evidence type="ECO:0008006" key="5">
    <source>
        <dbReference type="Google" id="ProtNLM"/>
    </source>
</evidence>
<evidence type="ECO:0000256" key="2">
    <source>
        <dbReference type="SAM" id="Phobius"/>
    </source>
</evidence>
<proteinExistence type="predicted"/>
<keyword evidence="2" id="KW-1133">Transmembrane helix</keyword>
<keyword evidence="2" id="KW-0472">Membrane</keyword>
<evidence type="ECO:0000256" key="1">
    <source>
        <dbReference type="SAM" id="MobiDB-lite"/>
    </source>
</evidence>
<reference evidence="3" key="1">
    <citation type="journal article" date="2018" name="Genome Biol. Evol.">
        <title>Genomics and development of Lentinus tigrinus, a white-rot wood-decaying mushroom with dimorphic fruiting bodies.</title>
        <authorList>
            <person name="Wu B."/>
            <person name="Xu Z."/>
            <person name="Knudson A."/>
            <person name="Carlson A."/>
            <person name="Chen N."/>
            <person name="Kovaka S."/>
            <person name="LaButti K."/>
            <person name="Lipzen A."/>
            <person name="Pennachio C."/>
            <person name="Riley R."/>
            <person name="Schakwitz W."/>
            <person name="Umezawa K."/>
            <person name="Ohm R.A."/>
            <person name="Grigoriev I.V."/>
            <person name="Nagy L.G."/>
            <person name="Gibbons J."/>
            <person name="Hibbett D."/>
        </authorList>
    </citation>
    <scope>NUCLEOTIDE SEQUENCE [LARGE SCALE GENOMIC DNA]</scope>
    <source>
        <strain evidence="3">ALCF2SS1-6</strain>
    </source>
</reference>
<sequence>MEGGWEDHLHFGLLGEHVLVDGLHLDSAWSFCLASILTIFICLSERVLTYAISKKWNPFSSRRQSRVGTALWRSCLYWLVTFDRLLYMLIGMTFSLGLIVVAITTLAAGQFVIEYLDLAPHNSRDPEHVKEPLLPSPMDDRSSSEASSSYPPSRPNRPRSRSKPDSIFIHPNHSNIARADAAAVQLGLSGDTDLVKGNVYPADGETWEHGRGRDVARELLLGR</sequence>